<evidence type="ECO:0000256" key="2">
    <source>
        <dbReference type="SAM" id="Phobius"/>
    </source>
</evidence>
<proteinExistence type="predicted"/>
<gene>
    <name evidence="3" type="ORF">LCR_18825</name>
</gene>
<dbReference type="Pfam" id="PF04350">
    <property type="entry name" value="PilO"/>
    <property type="match status" value="1"/>
</dbReference>
<evidence type="ECO:0000313" key="3">
    <source>
        <dbReference type="EMBL" id="KXU79353.1"/>
    </source>
</evidence>
<dbReference type="Proteomes" id="UP000078435">
    <property type="component" value="Unassembled WGS sequence"/>
</dbReference>
<feature type="transmembrane region" description="Helical" evidence="2">
    <location>
        <begin position="23"/>
        <end position="42"/>
    </location>
</feature>
<dbReference type="AlphaFoldDB" id="A0A175VFM3"/>
<dbReference type="OrthoDB" id="9151209at2"/>
<keyword evidence="2" id="KW-0812">Transmembrane</keyword>
<keyword evidence="2" id="KW-0472">Membrane</keyword>
<name>A0A175VFM3_AEREN</name>
<dbReference type="GO" id="GO:0043107">
    <property type="term" value="P:type IV pilus-dependent motility"/>
    <property type="evidence" value="ECO:0007669"/>
    <property type="project" value="InterPro"/>
</dbReference>
<comment type="caution">
    <text evidence="3">The sequence shown here is derived from an EMBL/GenBank/DDBJ whole genome shotgun (WGS) entry which is preliminary data.</text>
</comment>
<feature type="coiled-coil region" evidence="1">
    <location>
        <begin position="82"/>
        <end position="109"/>
    </location>
</feature>
<reference evidence="3 4" key="1">
    <citation type="submission" date="2016-02" db="EMBL/GenBank/DDBJ databases">
        <title>Draft genome sequence of Aeromonas trota strain 1999lcr isolated from cerebrospinal fluid (CSF).</title>
        <authorList>
            <person name="Dallagassa C.B."/>
            <person name="Prediger K.C."/>
            <person name="Weiss V.A."/>
            <person name="Assis F.E."/>
            <person name="Baura V."/>
            <person name="Cruz L.M."/>
            <person name="Souza E.M."/>
            <person name="Pedrosa F.O."/>
            <person name="Fadel-Picheth C.M."/>
        </authorList>
    </citation>
    <scope>NUCLEOTIDE SEQUENCE [LARGE SCALE GENOMIC DNA]</scope>
    <source>
        <strain evidence="3 4">1999lcr</strain>
    </source>
</reference>
<sequence length="215" mass="24914">MTLKEQWQDWSQRIAALSQRERVLILLTGLVVLGAVGFYGWLDGAATRLQQDRMALNAAERDRELMDLENLGKQARLKRDPDQSVREQLARTEDELARLDERLKAQTVDLIPAREMPQVLEALLSRSANLHMLALSSLEPTPLMAGEQKMNLYKHGIRLQLEGGYFDVYQYLKALEALPRHFYWKRFDYRVKDYPGALVEMEIYTLSTSKEFIRG</sequence>
<protein>
    <submittedName>
        <fullName evidence="3">MSHA biogenesis protein MshJ</fullName>
    </submittedName>
</protein>
<dbReference type="GO" id="GO:0043683">
    <property type="term" value="P:type IV pilus assembly"/>
    <property type="evidence" value="ECO:0007669"/>
    <property type="project" value="InterPro"/>
</dbReference>
<evidence type="ECO:0000313" key="4">
    <source>
        <dbReference type="Proteomes" id="UP000078435"/>
    </source>
</evidence>
<dbReference type="InterPro" id="IPR007445">
    <property type="entry name" value="PilO"/>
</dbReference>
<dbReference type="EMBL" id="JMGO02000010">
    <property type="protein sequence ID" value="KXU79353.1"/>
    <property type="molecule type" value="Genomic_DNA"/>
</dbReference>
<keyword evidence="2" id="KW-1133">Transmembrane helix</keyword>
<dbReference type="RefSeq" id="WP_026455891.1">
    <property type="nucleotide sequence ID" value="NZ_JAAKHR010000016.1"/>
</dbReference>
<evidence type="ECO:0000256" key="1">
    <source>
        <dbReference type="SAM" id="Coils"/>
    </source>
</evidence>
<keyword evidence="1" id="KW-0175">Coiled coil</keyword>
<organism evidence="3 4">
    <name type="scientific">Aeromonas enteropelogenes</name>
    <name type="common">Aeromonas trota</name>
    <dbReference type="NCBI Taxonomy" id="29489"/>
    <lineage>
        <taxon>Bacteria</taxon>
        <taxon>Pseudomonadati</taxon>
        <taxon>Pseudomonadota</taxon>
        <taxon>Gammaproteobacteria</taxon>
        <taxon>Aeromonadales</taxon>
        <taxon>Aeromonadaceae</taxon>
        <taxon>Aeromonas</taxon>
    </lineage>
</organism>
<accession>A0A175VFM3</accession>